<dbReference type="Gene3D" id="3.30.1490.20">
    <property type="entry name" value="ATP-grasp fold, A domain"/>
    <property type="match status" value="1"/>
</dbReference>
<evidence type="ECO:0000256" key="3">
    <source>
        <dbReference type="ARBA" id="ARBA00022840"/>
    </source>
</evidence>
<dbReference type="GO" id="GO:0046872">
    <property type="term" value="F:metal ion binding"/>
    <property type="evidence" value="ECO:0007669"/>
    <property type="project" value="InterPro"/>
</dbReference>
<dbReference type="RefSeq" id="WP_114027879.1">
    <property type="nucleotide sequence ID" value="NZ_QOIL01000003.1"/>
</dbReference>
<accession>A0A367FPU7</accession>
<evidence type="ECO:0000256" key="2">
    <source>
        <dbReference type="ARBA" id="ARBA00022741"/>
    </source>
</evidence>
<dbReference type="OrthoDB" id="9803907at2"/>
<name>A0A367FPU7_9ACTN</name>
<dbReference type="PANTHER" id="PTHR43585:SF2">
    <property type="entry name" value="ATP-GRASP ENZYME FSQD"/>
    <property type="match status" value="1"/>
</dbReference>
<dbReference type="EMBL" id="QOIL01000003">
    <property type="protein sequence ID" value="RCG32264.1"/>
    <property type="molecule type" value="Genomic_DNA"/>
</dbReference>
<dbReference type="SUPFAM" id="SSF56059">
    <property type="entry name" value="Glutathione synthetase ATP-binding domain-like"/>
    <property type="match status" value="1"/>
</dbReference>
<dbReference type="GO" id="GO:0016874">
    <property type="term" value="F:ligase activity"/>
    <property type="evidence" value="ECO:0007669"/>
    <property type="project" value="UniProtKB-KW"/>
</dbReference>
<comment type="caution">
    <text evidence="6">The sequence shown here is derived from an EMBL/GenBank/DDBJ whole genome shotgun (WGS) entry which is preliminary data.</text>
</comment>
<dbReference type="Gene3D" id="3.30.470.20">
    <property type="entry name" value="ATP-grasp fold, B domain"/>
    <property type="match status" value="1"/>
</dbReference>
<dbReference type="PANTHER" id="PTHR43585">
    <property type="entry name" value="FUMIPYRROLE BIOSYNTHESIS PROTEIN C"/>
    <property type="match status" value="1"/>
</dbReference>
<proteinExistence type="predicted"/>
<reference evidence="6 7" key="1">
    <citation type="submission" date="2018-06" db="EMBL/GenBank/DDBJ databases">
        <title>Sphaerisporangium craniellae sp. nov., isolated from a marine sponge in the South China Sea.</title>
        <authorList>
            <person name="Li L."/>
        </authorList>
    </citation>
    <scope>NUCLEOTIDE SEQUENCE [LARGE SCALE GENOMIC DNA]</scope>
    <source>
        <strain evidence="6 7">CCTCC AA 208026</strain>
    </source>
</reference>
<evidence type="ECO:0000256" key="4">
    <source>
        <dbReference type="PROSITE-ProRule" id="PRU00409"/>
    </source>
</evidence>
<protein>
    <submittedName>
        <fullName evidence="6">Biotin carboxylase</fullName>
    </submittedName>
</protein>
<evidence type="ECO:0000256" key="1">
    <source>
        <dbReference type="ARBA" id="ARBA00022598"/>
    </source>
</evidence>
<evidence type="ECO:0000313" key="6">
    <source>
        <dbReference type="EMBL" id="RCG32264.1"/>
    </source>
</evidence>
<sequence length="409" mass="44428">MPSPARPHYLVINRYDDSDAEYFRYCADHPCDLSYLTLNGYTKALGPVEPGRIRAVPDLQPATLAPPARALAEQYGRFHGIVALSEYDVLTAALMREEFGTPGPGADLVRAFKDKVVMKDRLAKRGLPVPRFMELGASTTIAEISAGIGFPLVLKPRAEAGSVGVRIISGEEELVAALDGLDVTAFECEEFISTEIYHADGVLSEGERHFLSVSGYLNTPLDFLRGKPLGSVTLDPGPLRDEIGEFAVACLKALGLVTGCFHVEVIRQPDGGLVFLEAGMRAGGAEVPYIHRDLHGIDLMTESFRTVLGIPLLSAGVRFGDAPAGWVVMPEPDRRPSRVVRRSAMVDSVPQVYAEVLPEPGEIFDGTGGYFHVPGRFRLAGPDERGIRAAARRVMQEYVVEFEPVDPTP</sequence>
<feature type="domain" description="ATP-grasp" evidence="5">
    <location>
        <begin position="119"/>
        <end position="308"/>
    </location>
</feature>
<dbReference type="Proteomes" id="UP000253094">
    <property type="component" value="Unassembled WGS sequence"/>
</dbReference>
<keyword evidence="3 4" id="KW-0067">ATP-binding</keyword>
<dbReference type="AlphaFoldDB" id="A0A367FPU7"/>
<keyword evidence="2 4" id="KW-0547">Nucleotide-binding</keyword>
<dbReference type="InterPro" id="IPR052032">
    <property type="entry name" value="ATP-dep_AA_Ligase"/>
</dbReference>
<evidence type="ECO:0000313" key="7">
    <source>
        <dbReference type="Proteomes" id="UP000253094"/>
    </source>
</evidence>
<organism evidence="6 7">
    <name type="scientific">Sphaerisporangium album</name>
    <dbReference type="NCBI Taxonomy" id="509200"/>
    <lineage>
        <taxon>Bacteria</taxon>
        <taxon>Bacillati</taxon>
        <taxon>Actinomycetota</taxon>
        <taxon>Actinomycetes</taxon>
        <taxon>Streptosporangiales</taxon>
        <taxon>Streptosporangiaceae</taxon>
        <taxon>Sphaerisporangium</taxon>
    </lineage>
</organism>
<dbReference type="GO" id="GO:0005524">
    <property type="term" value="F:ATP binding"/>
    <property type="evidence" value="ECO:0007669"/>
    <property type="project" value="UniProtKB-UniRule"/>
</dbReference>
<evidence type="ECO:0000259" key="5">
    <source>
        <dbReference type="PROSITE" id="PS50975"/>
    </source>
</evidence>
<keyword evidence="7" id="KW-1185">Reference proteome</keyword>
<keyword evidence="1" id="KW-0436">Ligase</keyword>
<dbReference type="InterPro" id="IPR011761">
    <property type="entry name" value="ATP-grasp"/>
</dbReference>
<dbReference type="InterPro" id="IPR013815">
    <property type="entry name" value="ATP_grasp_subdomain_1"/>
</dbReference>
<gene>
    <name evidence="6" type="ORF">DQ384_07120</name>
</gene>
<dbReference type="Gene3D" id="3.40.50.20">
    <property type="match status" value="1"/>
</dbReference>
<dbReference type="PROSITE" id="PS50975">
    <property type="entry name" value="ATP_GRASP"/>
    <property type="match status" value="1"/>
</dbReference>